<reference evidence="2" key="1">
    <citation type="journal article" date="2011" name="PLoS Genet.">
        <title>Genomic analysis of the necrotrophic fungal pathogens Sclerotinia sclerotiorum and Botrytis cinerea.</title>
        <authorList>
            <person name="Amselem J."/>
            <person name="Cuomo C.A."/>
            <person name="van Kan J.A."/>
            <person name="Viaud M."/>
            <person name="Benito E.P."/>
            <person name="Couloux A."/>
            <person name="Coutinho P.M."/>
            <person name="de Vries R.P."/>
            <person name="Dyer P.S."/>
            <person name="Fillinger S."/>
            <person name="Fournier E."/>
            <person name="Gout L."/>
            <person name="Hahn M."/>
            <person name="Kohn L."/>
            <person name="Lapalu N."/>
            <person name="Plummer K.M."/>
            <person name="Pradier J.M."/>
            <person name="Quevillon E."/>
            <person name="Sharon A."/>
            <person name="Simon A."/>
            <person name="ten Have A."/>
            <person name="Tudzynski B."/>
            <person name="Tudzynski P."/>
            <person name="Wincker P."/>
            <person name="Andrew M."/>
            <person name="Anthouard V."/>
            <person name="Beever R.E."/>
            <person name="Beffa R."/>
            <person name="Benoit I."/>
            <person name="Bouzid O."/>
            <person name="Brault B."/>
            <person name="Chen Z."/>
            <person name="Choquer M."/>
            <person name="Collemare J."/>
            <person name="Cotton P."/>
            <person name="Danchin E.G."/>
            <person name="Da Silva C."/>
            <person name="Gautier A."/>
            <person name="Giraud C."/>
            <person name="Giraud T."/>
            <person name="Gonzalez C."/>
            <person name="Grossetete S."/>
            <person name="Guldener U."/>
            <person name="Henrissat B."/>
            <person name="Howlett B.J."/>
            <person name="Kodira C."/>
            <person name="Kretschmer M."/>
            <person name="Lappartient A."/>
            <person name="Leroch M."/>
            <person name="Levis C."/>
            <person name="Mauceli E."/>
            <person name="Neuveglise C."/>
            <person name="Oeser B."/>
            <person name="Pearson M."/>
            <person name="Poulain J."/>
            <person name="Poussereau N."/>
            <person name="Quesneville H."/>
            <person name="Rascle C."/>
            <person name="Schumacher J."/>
            <person name="Segurens B."/>
            <person name="Sexton A."/>
            <person name="Silva E."/>
            <person name="Sirven C."/>
            <person name="Soanes D.M."/>
            <person name="Talbot N.J."/>
            <person name="Templeton M."/>
            <person name="Yandava C."/>
            <person name="Yarden O."/>
            <person name="Zeng Q."/>
            <person name="Rollins J.A."/>
            <person name="Lebrun M.H."/>
            <person name="Dickman M."/>
        </authorList>
    </citation>
    <scope>NUCLEOTIDE SEQUENCE [LARGE SCALE GENOMIC DNA]</scope>
    <source>
        <strain evidence="2">ATCC 18683 / 1980 / Ss-1</strain>
    </source>
</reference>
<dbReference type="GeneID" id="5491449"/>
<proteinExistence type="predicted"/>
<keyword evidence="2" id="KW-1185">Reference proteome</keyword>
<protein>
    <submittedName>
        <fullName evidence="1">Uncharacterized protein</fullName>
    </submittedName>
</protein>
<dbReference type="HOGENOM" id="CLU_2591236_0_0_1"/>
<accession>A7EDQ6</accession>
<dbReference type="InParanoid" id="A7EDQ6"/>
<dbReference type="KEGG" id="ssl:SS1G_03446"/>
<name>A7EDQ6_SCLS1</name>
<organism evidence="1 2">
    <name type="scientific">Sclerotinia sclerotiorum (strain ATCC 18683 / 1980 / Ss-1)</name>
    <name type="common">White mold</name>
    <name type="synonym">Whetzelinia sclerotiorum</name>
    <dbReference type="NCBI Taxonomy" id="665079"/>
    <lineage>
        <taxon>Eukaryota</taxon>
        <taxon>Fungi</taxon>
        <taxon>Dikarya</taxon>
        <taxon>Ascomycota</taxon>
        <taxon>Pezizomycotina</taxon>
        <taxon>Leotiomycetes</taxon>
        <taxon>Helotiales</taxon>
        <taxon>Sclerotiniaceae</taxon>
        <taxon>Sclerotinia</taxon>
    </lineage>
</organism>
<dbReference type="EMBL" id="CH476624">
    <property type="protein sequence ID" value="EDO00972.1"/>
    <property type="molecule type" value="Genomic_DNA"/>
</dbReference>
<dbReference type="Proteomes" id="UP000001312">
    <property type="component" value="Unassembled WGS sequence"/>
</dbReference>
<evidence type="ECO:0000313" key="2">
    <source>
        <dbReference type="Proteomes" id="UP000001312"/>
    </source>
</evidence>
<dbReference type="RefSeq" id="XP_001595357.1">
    <property type="nucleotide sequence ID" value="XM_001595307.1"/>
</dbReference>
<gene>
    <name evidence="1" type="ORF">SS1G_03446</name>
</gene>
<dbReference type="AlphaFoldDB" id="A7EDQ6"/>
<evidence type="ECO:0000313" key="1">
    <source>
        <dbReference type="EMBL" id="EDO00972.1"/>
    </source>
</evidence>
<sequence>MRHFIQSYCFDGARRRGWSDSEAFSGSGMCKDWASIAMNKGEEDEEIPTGWWVYTASEVQSGVERETRTETAMHSGRYMK</sequence>